<keyword evidence="3 6" id="KW-0812">Transmembrane</keyword>
<keyword evidence="8" id="KW-1185">Reference proteome</keyword>
<dbReference type="PANTHER" id="PTHR30482:SF17">
    <property type="entry name" value="ABC TRANSPORTER ATP-BINDING PROTEIN"/>
    <property type="match status" value="1"/>
</dbReference>
<evidence type="ECO:0000256" key="2">
    <source>
        <dbReference type="ARBA" id="ARBA00022475"/>
    </source>
</evidence>
<dbReference type="InterPro" id="IPR043428">
    <property type="entry name" value="LivM-like"/>
</dbReference>
<name>A0ABV6PST2_9BURK</name>
<feature type="transmembrane region" description="Helical" evidence="6">
    <location>
        <begin position="96"/>
        <end position="115"/>
    </location>
</feature>
<gene>
    <name evidence="7" type="ORF">ACFFGG_10080</name>
</gene>
<feature type="transmembrane region" description="Helical" evidence="6">
    <location>
        <begin position="168"/>
        <end position="188"/>
    </location>
</feature>
<comment type="subcellular location">
    <subcellularLocation>
        <location evidence="1">Cell membrane</location>
        <topology evidence="1">Multi-pass membrane protein</topology>
    </subcellularLocation>
</comment>
<evidence type="ECO:0000256" key="3">
    <source>
        <dbReference type="ARBA" id="ARBA00022692"/>
    </source>
</evidence>
<evidence type="ECO:0000256" key="6">
    <source>
        <dbReference type="SAM" id="Phobius"/>
    </source>
</evidence>
<evidence type="ECO:0000256" key="4">
    <source>
        <dbReference type="ARBA" id="ARBA00022989"/>
    </source>
</evidence>
<feature type="transmembrane region" description="Helical" evidence="6">
    <location>
        <begin position="72"/>
        <end position="90"/>
    </location>
</feature>
<feature type="transmembrane region" description="Helical" evidence="6">
    <location>
        <begin position="122"/>
        <end position="140"/>
    </location>
</feature>
<proteinExistence type="predicted"/>
<dbReference type="RefSeq" id="WP_293226862.1">
    <property type="nucleotide sequence ID" value="NZ_JBHLTN010000018.1"/>
</dbReference>
<dbReference type="InterPro" id="IPR001851">
    <property type="entry name" value="ABC_transp_permease"/>
</dbReference>
<keyword evidence="4 6" id="KW-1133">Transmembrane helix</keyword>
<dbReference type="Proteomes" id="UP001589834">
    <property type="component" value="Unassembled WGS sequence"/>
</dbReference>
<feature type="transmembrane region" description="Helical" evidence="6">
    <location>
        <begin position="255"/>
        <end position="280"/>
    </location>
</feature>
<evidence type="ECO:0000256" key="1">
    <source>
        <dbReference type="ARBA" id="ARBA00004651"/>
    </source>
</evidence>
<dbReference type="EMBL" id="JBHLTN010000018">
    <property type="protein sequence ID" value="MFC0592907.1"/>
    <property type="molecule type" value="Genomic_DNA"/>
</dbReference>
<dbReference type="CDD" id="cd06581">
    <property type="entry name" value="TM_PBP1_LivM_like"/>
    <property type="match status" value="1"/>
</dbReference>
<feature type="transmembrane region" description="Helical" evidence="6">
    <location>
        <begin position="214"/>
        <end position="235"/>
    </location>
</feature>
<sequence>MLFPESLSWRSPRLWLASTLVLLLLLVPLLSQWAGSSFYLSFATRIVVFAIAVSGLNLVLGYGGLISMGHALYVGLGAYVVGISAANGLTNGWAQLAIALAFAAAVALVTGLVSLRTRGIGFIMITLAFNQMFYFLAVSLKQYGGDDGLPLNERSALAPLPALDGKLALYYLCLATLLIVMLLVWRLVHSRFGYVLRGFQANERRMLAAGYPRVRYQLSAFVLSALICTVAGVLQANLTAFVAPSYLSWRASGELILMAVLGGIGSVFGPLVGAAVLLVLEELLSGMTQHWMAILGPLILLVALVSQRGLWGAIRRWGAR</sequence>
<evidence type="ECO:0000256" key="5">
    <source>
        <dbReference type="ARBA" id="ARBA00023136"/>
    </source>
</evidence>
<keyword evidence="2" id="KW-1003">Cell membrane</keyword>
<feature type="transmembrane region" description="Helical" evidence="6">
    <location>
        <begin position="41"/>
        <end position="60"/>
    </location>
</feature>
<feature type="transmembrane region" description="Helical" evidence="6">
    <location>
        <begin position="292"/>
        <end position="314"/>
    </location>
</feature>
<protein>
    <submittedName>
        <fullName evidence="7">Branched-chain amino acid ABC transporter permease</fullName>
    </submittedName>
</protein>
<dbReference type="Pfam" id="PF02653">
    <property type="entry name" value="BPD_transp_2"/>
    <property type="match status" value="1"/>
</dbReference>
<keyword evidence="5 6" id="KW-0472">Membrane</keyword>
<dbReference type="PANTHER" id="PTHR30482">
    <property type="entry name" value="HIGH-AFFINITY BRANCHED-CHAIN AMINO ACID TRANSPORT SYSTEM PERMEASE"/>
    <property type="match status" value="1"/>
</dbReference>
<organism evidence="7 8">
    <name type="scientific">Ottowia pentelensis</name>
    <dbReference type="NCBI Taxonomy" id="511108"/>
    <lineage>
        <taxon>Bacteria</taxon>
        <taxon>Pseudomonadati</taxon>
        <taxon>Pseudomonadota</taxon>
        <taxon>Betaproteobacteria</taxon>
        <taxon>Burkholderiales</taxon>
        <taxon>Comamonadaceae</taxon>
        <taxon>Ottowia</taxon>
    </lineage>
</organism>
<accession>A0ABV6PST2</accession>
<evidence type="ECO:0000313" key="7">
    <source>
        <dbReference type="EMBL" id="MFC0592907.1"/>
    </source>
</evidence>
<evidence type="ECO:0000313" key="8">
    <source>
        <dbReference type="Proteomes" id="UP001589834"/>
    </source>
</evidence>
<reference evidence="7 8" key="1">
    <citation type="submission" date="2024-09" db="EMBL/GenBank/DDBJ databases">
        <authorList>
            <person name="Sun Q."/>
            <person name="Mori K."/>
        </authorList>
    </citation>
    <scope>NUCLEOTIDE SEQUENCE [LARGE SCALE GENOMIC DNA]</scope>
    <source>
        <strain evidence="7 8">NCAIM B.02336</strain>
    </source>
</reference>
<comment type="caution">
    <text evidence="7">The sequence shown here is derived from an EMBL/GenBank/DDBJ whole genome shotgun (WGS) entry which is preliminary data.</text>
</comment>